<evidence type="ECO:0000256" key="1">
    <source>
        <dbReference type="SAM" id="MobiDB-lite"/>
    </source>
</evidence>
<evidence type="ECO:0000313" key="2">
    <source>
        <dbReference type="EMBL" id="MED6198644.1"/>
    </source>
</evidence>
<organism evidence="2 3">
    <name type="scientific">Stylosanthes scabra</name>
    <dbReference type="NCBI Taxonomy" id="79078"/>
    <lineage>
        <taxon>Eukaryota</taxon>
        <taxon>Viridiplantae</taxon>
        <taxon>Streptophyta</taxon>
        <taxon>Embryophyta</taxon>
        <taxon>Tracheophyta</taxon>
        <taxon>Spermatophyta</taxon>
        <taxon>Magnoliopsida</taxon>
        <taxon>eudicotyledons</taxon>
        <taxon>Gunneridae</taxon>
        <taxon>Pentapetalae</taxon>
        <taxon>rosids</taxon>
        <taxon>fabids</taxon>
        <taxon>Fabales</taxon>
        <taxon>Fabaceae</taxon>
        <taxon>Papilionoideae</taxon>
        <taxon>50 kb inversion clade</taxon>
        <taxon>dalbergioids sensu lato</taxon>
        <taxon>Dalbergieae</taxon>
        <taxon>Pterocarpus clade</taxon>
        <taxon>Stylosanthes</taxon>
    </lineage>
</organism>
<proteinExistence type="predicted"/>
<feature type="compositionally biased region" description="Acidic residues" evidence="1">
    <location>
        <begin position="127"/>
        <end position="141"/>
    </location>
</feature>
<dbReference type="Proteomes" id="UP001341840">
    <property type="component" value="Unassembled WGS sequence"/>
</dbReference>
<accession>A0ABU6XML3</accession>
<sequence length="375" mass="43052">GGGTINQLVETPLNSNRIKIDSQPQNPQNKRYQPPHLRQNLPMNPPPSNYDETLRTYQQESRELREAHKKTEARLNDLTELLHKFASQMAVNNQPSPSSNPLPWQPLPNPKGGINMVKTASEKGTITEEEDDKKEEDEEDDDWLYELLAKLARESSDSEDEYEEAEEDEMAEVVEVANEEEVSSPDKEEEFLTATIYGVNEEKPEDLPKKCTDPEPCFVTCKIGKVYVPDCLCDPGASENIIVKLGKLSIPADFHVFRTSKNNKGSNPQWEMLERYFSQHGHPYRRKETFITIMNIESRSQWEKSNEKTLQIRQLVLSRRRNKRTPPQLEECIRTQDVGAYPPAITERKLKRHPNVYTPLLCVRIGDAPARTRGL</sequence>
<name>A0ABU6XML3_9FABA</name>
<dbReference type="EMBL" id="JASCZI010212182">
    <property type="protein sequence ID" value="MED6198644.1"/>
    <property type="molecule type" value="Genomic_DNA"/>
</dbReference>
<gene>
    <name evidence="2" type="ORF">PIB30_068435</name>
</gene>
<feature type="region of interest" description="Disordered" evidence="1">
    <location>
        <begin position="121"/>
        <end position="141"/>
    </location>
</feature>
<reference evidence="2 3" key="1">
    <citation type="journal article" date="2023" name="Plants (Basel)">
        <title>Bridging the Gap: Combining Genomics and Transcriptomics Approaches to Understand Stylosanthes scabra, an Orphan Legume from the Brazilian Caatinga.</title>
        <authorList>
            <person name="Ferreira-Neto J.R.C."/>
            <person name="da Silva M.D."/>
            <person name="Binneck E."/>
            <person name="de Melo N.F."/>
            <person name="da Silva R.H."/>
            <person name="de Melo A.L.T.M."/>
            <person name="Pandolfi V."/>
            <person name="Bustamante F.O."/>
            <person name="Brasileiro-Vidal A.C."/>
            <person name="Benko-Iseppon A.M."/>
        </authorList>
    </citation>
    <scope>NUCLEOTIDE SEQUENCE [LARGE SCALE GENOMIC DNA]</scope>
    <source>
        <tissue evidence="2">Leaves</tissue>
    </source>
</reference>
<evidence type="ECO:0000313" key="3">
    <source>
        <dbReference type="Proteomes" id="UP001341840"/>
    </source>
</evidence>
<feature type="region of interest" description="Disordered" evidence="1">
    <location>
        <begin position="1"/>
        <end position="52"/>
    </location>
</feature>
<feature type="non-terminal residue" evidence="2">
    <location>
        <position position="1"/>
    </location>
</feature>
<protein>
    <submittedName>
        <fullName evidence="2">Uncharacterized protein</fullName>
    </submittedName>
</protein>
<feature type="compositionally biased region" description="Polar residues" evidence="1">
    <location>
        <begin position="1"/>
        <end position="31"/>
    </location>
</feature>
<comment type="caution">
    <text evidence="2">The sequence shown here is derived from an EMBL/GenBank/DDBJ whole genome shotgun (WGS) entry which is preliminary data.</text>
</comment>
<keyword evidence="3" id="KW-1185">Reference proteome</keyword>